<keyword evidence="2" id="KW-0812">Transmembrane</keyword>
<dbReference type="Pfam" id="PF06803">
    <property type="entry name" value="DUF1232"/>
    <property type="match status" value="1"/>
</dbReference>
<dbReference type="RefSeq" id="WP_007390583.1">
    <property type="nucleotide sequence ID" value="NZ_AFIJ01000007.1"/>
</dbReference>
<gene>
    <name evidence="6" type="ORF">HMPREF1039_0185</name>
</gene>
<sequence length="120" mass="14031">MAFISRLARRYTAQKWLDFVQHIKHKLSFLPRAWMLFFCLRDADTPKTVKVLLMGALAYLMVPWDVLPDTVPVIGWLDDAAVIAWTVRFAGTYIKPEHREKARLIFPFAARYGEYNEGNR</sequence>
<evidence type="ECO:0000256" key="1">
    <source>
        <dbReference type="ARBA" id="ARBA00004127"/>
    </source>
</evidence>
<evidence type="ECO:0000256" key="4">
    <source>
        <dbReference type="ARBA" id="ARBA00023136"/>
    </source>
</evidence>
<keyword evidence="4" id="KW-0472">Membrane</keyword>
<name>A0ABP2L739_9FIRM</name>
<dbReference type="EMBL" id="AFIJ01000007">
    <property type="protein sequence ID" value="EGL42122.1"/>
    <property type="molecule type" value="Genomic_DNA"/>
</dbReference>
<reference evidence="6 7" key="1">
    <citation type="submission" date="2011-04" db="EMBL/GenBank/DDBJ databases">
        <authorList>
            <person name="Harkins D.M."/>
            <person name="Madupu R."/>
            <person name="Durkin A.S."/>
            <person name="Torralba M."/>
            <person name="Methe B."/>
            <person name="Sutton G.G."/>
            <person name="Nelson K.E."/>
        </authorList>
    </citation>
    <scope>NUCLEOTIDE SEQUENCE [LARGE SCALE GENOMIC DNA]</scope>
    <source>
        <strain evidence="6 7">UPII 199-6</strain>
    </source>
</reference>
<keyword evidence="3" id="KW-1133">Transmembrane helix</keyword>
<comment type="caution">
    <text evidence="6">The sequence shown here is derived from an EMBL/GenBank/DDBJ whole genome shotgun (WGS) entry which is preliminary data.</text>
</comment>
<comment type="subcellular location">
    <subcellularLocation>
        <location evidence="1">Endomembrane system</location>
        <topology evidence="1">Multi-pass membrane protein</topology>
    </subcellularLocation>
</comment>
<dbReference type="Proteomes" id="UP000004018">
    <property type="component" value="Unassembled WGS sequence"/>
</dbReference>
<evidence type="ECO:0000313" key="6">
    <source>
        <dbReference type="EMBL" id="EGL42122.1"/>
    </source>
</evidence>
<keyword evidence="7" id="KW-1185">Reference proteome</keyword>
<protein>
    <recommendedName>
        <fullName evidence="5">DUF1232 domain-containing protein</fullName>
    </recommendedName>
</protein>
<proteinExistence type="predicted"/>
<evidence type="ECO:0000256" key="2">
    <source>
        <dbReference type="ARBA" id="ARBA00022692"/>
    </source>
</evidence>
<accession>A0ABP2L739</accession>
<organism evidence="6 7">
    <name type="scientific">Megasphaera lornae</name>
    <dbReference type="NCBI Taxonomy" id="1000568"/>
    <lineage>
        <taxon>Bacteria</taxon>
        <taxon>Bacillati</taxon>
        <taxon>Bacillota</taxon>
        <taxon>Negativicutes</taxon>
        <taxon>Veillonellales</taxon>
        <taxon>Veillonellaceae</taxon>
        <taxon>Megasphaera</taxon>
    </lineage>
</organism>
<evidence type="ECO:0000259" key="5">
    <source>
        <dbReference type="Pfam" id="PF06803"/>
    </source>
</evidence>
<feature type="domain" description="DUF1232" evidence="5">
    <location>
        <begin position="49"/>
        <end position="85"/>
    </location>
</feature>
<evidence type="ECO:0000256" key="3">
    <source>
        <dbReference type="ARBA" id="ARBA00022989"/>
    </source>
</evidence>
<evidence type="ECO:0000313" key="7">
    <source>
        <dbReference type="Proteomes" id="UP000004018"/>
    </source>
</evidence>
<dbReference type="InterPro" id="IPR010652">
    <property type="entry name" value="DUF1232"/>
</dbReference>